<feature type="region of interest" description="Disordered" evidence="1">
    <location>
        <begin position="56"/>
        <end position="77"/>
    </location>
</feature>
<dbReference type="CDD" id="cd02042">
    <property type="entry name" value="ParAB_family"/>
    <property type="match status" value="1"/>
</dbReference>
<reference evidence="3 4" key="1">
    <citation type="submission" date="2020-05" db="EMBL/GenBank/DDBJ databases">
        <title>Parvularcula mediterraneae sp. nov., isolated from polypropylene straw from shallow seawater of the seashore of Laganas in Zakynthos island, Greece.</title>
        <authorList>
            <person name="Szabo I."/>
            <person name="Al-Omari J."/>
            <person name="Rado J."/>
            <person name="Szerdahelyi G.S."/>
        </authorList>
    </citation>
    <scope>NUCLEOTIDE SEQUENCE [LARGE SCALE GENOMIC DNA]</scope>
    <source>
        <strain evidence="3 4">ZS-1/3</strain>
    </source>
</reference>
<name>A0A7Y3W419_9PROT</name>
<dbReference type="InterPro" id="IPR027417">
    <property type="entry name" value="P-loop_NTPase"/>
</dbReference>
<comment type="caution">
    <text evidence="3">The sequence shown here is derived from an EMBL/GenBank/DDBJ whole genome shotgun (WGS) entry which is preliminary data.</text>
</comment>
<protein>
    <submittedName>
        <fullName evidence="3">AAA family ATPase</fullName>
    </submittedName>
</protein>
<accession>A0A7Y3W419</accession>
<evidence type="ECO:0000256" key="1">
    <source>
        <dbReference type="SAM" id="MobiDB-lite"/>
    </source>
</evidence>
<dbReference type="InterPro" id="IPR009061">
    <property type="entry name" value="DNA-bd_dom_put_sf"/>
</dbReference>
<dbReference type="SUPFAM" id="SSF46955">
    <property type="entry name" value="Putative DNA-binding domain"/>
    <property type="match status" value="1"/>
</dbReference>
<keyword evidence="4" id="KW-1185">Reference proteome</keyword>
<dbReference type="PANTHER" id="PTHR13696">
    <property type="entry name" value="P-LOOP CONTAINING NUCLEOSIDE TRIPHOSPHATE HYDROLASE"/>
    <property type="match status" value="1"/>
</dbReference>
<dbReference type="Gene3D" id="1.10.1660.10">
    <property type="match status" value="1"/>
</dbReference>
<organism evidence="3 4">
    <name type="scientific">Parvularcula mediterranea</name>
    <dbReference type="NCBI Taxonomy" id="2732508"/>
    <lineage>
        <taxon>Bacteria</taxon>
        <taxon>Pseudomonadati</taxon>
        <taxon>Pseudomonadota</taxon>
        <taxon>Alphaproteobacteria</taxon>
        <taxon>Parvularculales</taxon>
        <taxon>Parvularculaceae</taxon>
        <taxon>Parvularcula</taxon>
    </lineage>
</organism>
<dbReference type="InterPro" id="IPR025669">
    <property type="entry name" value="AAA_dom"/>
</dbReference>
<feature type="domain" description="AAA" evidence="2">
    <location>
        <begin position="108"/>
        <end position="280"/>
    </location>
</feature>
<evidence type="ECO:0000313" key="4">
    <source>
        <dbReference type="Proteomes" id="UP000536835"/>
    </source>
</evidence>
<dbReference type="SUPFAM" id="SSF52540">
    <property type="entry name" value="P-loop containing nucleoside triphosphate hydrolases"/>
    <property type="match status" value="1"/>
</dbReference>
<evidence type="ECO:0000259" key="2">
    <source>
        <dbReference type="Pfam" id="PF13614"/>
    </source>
</evidence>
<sequence>MADFSAATQRIARLQERSVGLLDAMRAQLLDASEEKVLPLRFSIRQAAKMVGKSDMTIRRAEQDGTLPSPEKRESGHRVGFSLSDINRMRDVFGTRPGRAESDPPLILGVQNFKGGVGKSTIATHTAQYFALQGYRVLLVDADPQASSTGLFGYNPETDIAEEDTLLSFLEPGGREDLHYAVRKTYWSGLDLIPACLGLYNAEYHLASTGAGADRFERLRTGLRELSEGYDIVVLDPPPALGMISLNALRAANALLIPTPPSSIDYASTVSFLRMLSSVLETMESHGAQMDYRFVQLLATKVDENKSAHQEMRDAMREIFAGDILTTALLDSSEFDNASIEMRTVYEYDGPSNRTYRRCRANLDRVMSDLELAVRATWPSHAKQLRGEGVA</sequence>
<evidence type="ECO:0000313" key="3">
    <source>
        <dbReference type="EMBL" id="NNU14706.1"/>
    </source>
</evidence>
<dbReference type="EMBL" id="JABFCX010000001">
    <property type="protein sequence ID" value="NNU14706.1"/>
    <property type="molecule type" value="Genomic_DNA"/>
</dbReference>
<proteinExistence type="predicted"/>
<dbReference type="InterPro" id="IPR050678">
    <property type="entry name" value="DNA_Partitioning_ATPase"/>
</dbReference>
<dbReference type="RefSeq" id="WP_173195554.1">
    <property type="nucleotide sequence ID" value="NZ_JABFCX010000001.1"/>
</dbReference>
<gene>
    <name evidence="3" type="ORF">HK107_00025</name>
</gene>
<dbReference type="AlphaFoldDB" id="A0A7Y3W419"/>
<dbReference type="Pfam" id="PF13614">
    <property type="entry name" value="AAA_31"/>
    <property type="match status" value="1"/>
</dbReference>
<dbReference type="Proteomes" id="UP000536835">
    <property type="component" value="Unassembled WGS sequence"/>
</dbReference>
<dbReference type="PANTHER" id="PTHR13696:SF52">
    <property type="entry name" value="PARA FAMILY PROTEIN CT_582"/>
    <property type="match status" value="1"/>
</dbReference>
<dbReference type="Gene3D" id="3.40.50.300">
    <property type="entry name" value="P-loop containing nucleotide triphosphate hydrolases"/>
    <property type="match status" value="1"/>
</dbReference>